<reference evidence="3" key="1">
    <citation type="submission" date="2011-08" db="EMBL/GenBank/DDBJ databases">
        <authorList>
            <person name="Rombauts S."/>
        </authorList>
    </citation>
    <scope>NUCLEOTIDE SEQUENCE</scope>
    <source>
        <strain evidence="3">London</strain>
    </source>
</reference>
<name>T1JYV1_TETUR</name>
<reference evidence="2" key="2">
    <citation type="submission" date="2015-06" db="UniProtKB">
        <authorList>
            <consortium name="EnsemblMetazoa"/>
        </authorList>
    </citation>
    <scope>IDENTIFICATION</scope>
</reference>
<accession>T1JYV1</accession>
<protein>
    <submittedName>
        <fullName evidence="2">Uncharacterized protein</fullName>
    </submittedName>
</protein>
<dbReference type="EnsemblMetazoa" id="tetur03g01670.1">
    <property type="protein sequence ID" value="tetur03g01670.1"/>
    <property type="gene ID" value="tetur03g01670"/>
</dbReference>
<dbReference type="Proteomes" id="UP000015104">
    <property type="component" value="Unassembled WGS sequence"/>
</dbReference>
<keyword evidence="3" id="KW-1185">Reference proteome</keyword>
<organism evidence="2 3">
    <name type="scientific">Tetranychus urticae</name>
    <name type="common">Two-spotted spider mite</name>
    <dbReference type="NCBI Taxonomy" id="32264"/>
    <lineage>
        <taxon>Eukaryota</taxon>
        <taxon>Metazoa</taxon>
        <taxon>Ecdysozoa</taxon>
        <taxon>Arthropoda</taxon>
        <taxon>Chelicerata</taxon>
        <taxon>Arachnida</taxon>
        <taxon>Acari</taxon>
        <taxon>Acariformes</taxon>
        <taxon>Trombidiformes</taxon>
        <taxon>Prostigmata</taxon>
        <taxon>Eleutherengona</taxon>
        <taxon>Raphignathae</taxon>
        <taxon>Tetranychoidea</taxon>
        <taxon>Tetranychidae</taxon>
        <taxon>Tetranychus</taxon>
    </lineage>
</organism>
<keyword evidence="1" id="KW-1133">Transmembrane helix</keyword>
<evidence type="ECO:0000313" key="3">
    <source>
        <dbReference type="Proteomes" id="UP000015104"/>
    </source>
</evidence>
<feature type="transmembrane region" description="Helical" evidence="1">
    <location>
        <begin position="21"/>
        <end position="38"/>
    </location>
</feature>
<keyword evidence="1" id="KW-0812">Transmembrane</keyword>
<dbReference type="EMBL" id="CAEY01001109">
    <property type="status" value="NOT_ANNOTATED_CDS"/>
    <property type="molecule type" value="Genomic_DNA"/>
</dbReference>
<proteinExistence type="predicted"/>
<evidence type="ECO:0000256" key="1">
    <source>
        <dbReference type="SAM" id="Phobius"/>
    </source>
</evidence>
<dbReference type="HOGENOM" id="CLU_3191926_0_0_1"/>
<dbReference type="AlphaFoldDB" id="T1JYV1"/>
<keyword evidence="1" id="KW-0472">Membrane</keyword>
<sequence length="46" mass="5576">MGKGKKTKCIIWCNEKKWFNIEYLFHYCCCCFALILFVQNDFFGLQ</sequence>
<evidence type="ECO:0000313" key="2">
    <source>
        <dbReference type="EnsemblMetazoa" id="tetur03g01670.1"/>
    </source>
</evidence>